<keyword evidence="2" id="KW-1185">Reference proteome</keyword>
<protein>
    <submittedName>
        <fullName evidence="1">Uncharacterized protein</fullName>
    </submittedName>
</protein>
<proteinExistence type="predicted"/>
<reference evidence="2" key="1">
    <citation type="journal article" date="2010" name="Nat. Biotechnol.">
        <title>Draft genome sequence of the oilseed species Ricinus communis.</title>
        <authorList>
            <person name="Chan A.P."/>
            <person name="Crabtree J."/>
            <person name="Zhao Q."/>
            <person name="Lorenzi H."/>
            <person name="Orvis J."/>
            <person name="Puiu D."/>
            <person name="Melake-Berhan A."/>
            <person name="Jones K.M."/>
            <person name="Redman J."/>
            <person name="Chen G."/>
            <person name="Cahoon E.B."/>
            <person name="Gedil M."/>
            <person name="Stanke M."/>
            <person name="Haas B.J."/>
            <person name="Wortman J.R."/>
            <person name="Fraser-Liggett C.M."/>
            <person name="Ravel J."/>
            <person name="Rabinowicz P.D."/>
        </authorList>
    </citation>
    <scope>NUCLEOTIDE SEQUENCE [LARGE SCALE GENOMIC DNA]</scope>
    <source>
        <strain evidence="2">cv. Hale</strain>
    </source>
</reference>
<name>B9TQT6_RICCO</name>
<dbReference type="AlphaFoldDB" id="B9TQT6"/>
<evidence type="ECO:0000313" key="1">
    <source>
        <dbReference type="EMBL" id="EEF21778.1"/>
    </source>
</evidence>
<accession>B9TQT6</accession>
<dbReference type="Proteomes" id="UP000008311">
    <property type="component" value="Unassembled WGS sequence"/>
</dbReference>
<organism evidence="1 2">
    <name type="scientific">Ricinus communis</name>
    <name type="common">Castor bean</name>
    <dbReference type="NCBI Taxonomy" id="3988"/>
    <lineage>
        <taxon>Eukaryota</taxon>
        <taxon>Viridiplantae</taxon>
        <taxon>Streptophyta</taxon>
        <taxon>Embryophyta</taxon>
        <taxon>Tracheophyta</taxon>
        <taxon>Spermatophyta</taxon>
        <taxon>Magnoliopsida</taxon>
        <taxon>eudicotyledons</taxon>
        <taxon>Gunneridae</taxon>
        <taxon>Pentapetalae</taxon>
        <taxon>rosids</taxon>
        <taxon>fabids</taxon>
        <taxon>Malpighiales</taxon>
        <taxon>Euphorbiaceae</taxon>
        <taxon>Acalyphoideae</taxon>
        <taxon>Acalypheae</taxon>
        <taxon>Ricinus</taxon>
    </lineage>
</organism>
<sequence>MSADDAKALCIKPEEAVNKRRLDRAKANYLSPASQTDWFELVDFDIGNGTQEELADHAGAMVPWTPKPIFDGVSYEAIDAVLDMIEAGMPPDGIRFSKDETAKDRWVVPHMTALDEIWTEDRARVSSEVKI</sequence>
<dbReference type="EMBL" id="EQ999301">
    <property type="protein sequence ID" value="EEF21778.1"/>
    <property type="molecule type" value="Genomic_DNA"/>
</dbReference>
<dbReference type="InParanoid" id="B9TQT6"/>
<evidence type="ECO:0000313" key="2">
    <source>
        <dbReference type="Proteomes" id="UP000008311"/>
    </source>
</evidence>
<gene>
    <name evidence="1" type="ORF">RCOM_2056330</name>
</gene>